<dbReference type="GeneID" id="77931859"/>
<dbReference type="SUPFAM" id="SSF54060">
    <property type="entry name" value="His-Me finger endonucleases"/>
    <property type="match status" value="1"/>
</dbReference>
<sequence length="171" mass="19280">MTNISVDDRFWAKVDKTASCWNWTANTDTTGYGQFKVDGKQRKAHRIAFEMRFGSIPANRVLDHVCHNRACVNPDHLRLVTTKQNAENLRGPQARSASGIRGVYKVPGSKTWRAILHHHGTRIHVGSFATKEDADDAVRRKRNEVFTHNDIDRIHEAVPTGAASLVQGERQ</sequence>
<keyword evidence="2" id="KW-0378">Hydrolase</keyword>
<keyword evidence="2" id="KW-0540">Nuclease</keyword>
<accession>A0A3G3M3F9</accession>
<evidence type="ECO:0000313" key="3">
    <source>
        <dbReference type="Proteomes" id="UP000270301"/>
    </source>
</evidence>
<proteinExistence type="predicted"/>
<evidence type="ECO:0000259" key="1">
    <source>
        <dbReference type="Pfam" id="PF13392"/>
    </source>
</evidence>
<dbReference type="InterPro" id="IPR016177">
    <property type="entry name" value="DNA-bd_dom_sf"/>
</dbReference>
<dbReference type="Gene3D" id="3.90.75.10">
    <property type="entry name" value="Homing Intron 3 (I-ppo) Encoded Endonuclease, Chain A"/>
    <property type="match status" value="1"/>
</dbReference>
<reference evidence="2 3" key="1">
    <citation type="submission" date="2018-09" db="EMBL/GenBank/DDBJ databases">
        <authorList>
            <person name="Ulbrich M.C."/>
            <person name="Stoner T.H."/>
            <person name="Garlena R.A."/>
            <person name="Russell D.A."/>
            <person name="Pope W.H."/>
            <person name="Jacobs-Sera D."/>
            <person name="Hatfull G.F."/>
        </authorList>
    </citation>
    <scope>NUCLEOTIDE SEQUENCE [LARGE SCALE GENOMIC DNA]</scope>
</reference>
<dbReference type="RefSeq" id="YP_010655987.1">
    <property type="nucleotide sequence ID" value="NC_070833.1"/>
</dbReference>
<keyword evidence="3" id="KW-1185">Reference proteome</keyword>
<dbReference type="Proteomes" id="UP000270301">
    <property type="component" value="Segment"/>
</dbReference>
<dbReference type="InterPro" id="IPR044930">
    <property type="entry name" value="Homing_endonuclease_His-Me"/>
</dbReference>
<gene>
    <name evidence="2" type="primary">76</name>
    <name evidence="2" type="ORF">PBI_HESTIA_76</name>
</gene>
<keyword evidence="2" id="KW-0255">Endonuclease</keyword>
<feature type="domain" description="HNH nuclease" evidence="1">
    <location>
        <begin position="42"/>
        <end position="86"/>
    </location>
</feature>
<protein>
    <submittedName>
        <fullName evidence="2">HNH endonuclease</fullName>
    </submittedName>
</protein>
<dbReference type="EMBL" id="MH910036">
    <property type="protein sequence ID" value="AYR00952.1"/>
    <property type="molecule type" value="Genomic_DNA"/>
</dbReference>
<dbReference type="GO" id="GO:0004519">
    <property type="term" value="F:endonuclease activity"/>
    <property type="evidence" value="ECO:0007669"/>
    <property type="project" value="UniProtKB-KW"/>
</dbReference>
<evidence type="ECO:0000313" key="2">
    <source>
        <dbReference type="EMBL" id="AYR00952.1"/>
    </source>
</evidence>
<organism evidence="2 3">
    <name type="scientific">Arthrobacter phage Hestia</name>
    <dbReference type="NCBI Taxonomy" id="2419609"/>
    <lineage>
        <taxon>Viruses</taxon>
        <taxon>Duplodnaviria</taxon>
        <taxon>Heunggongvirae</taxon>
        <taxon>Uroviricota</taxon>
        <taxon>Caudoviricetes</taxon>
        <taxon>Hestiavirus</taxon>
        <taxon>Hestiavirus hestia</taxon>
    </lineage>
</organism>
<dbReference type="KEGG" id="vg:77931859"/>
<dbReference type="InterPro" id="IPR003615">
    <property type="entry name" value="HNH_nuc"/>
</dbReference>
<dbReference type="GO" id="GO:0003677">
    <property type="term" value="F:DNA binding"/>
    <property type="evidence" value="ECO:0007669"/>
    <property type="project" value="InterPro"/>
</dbReference>
<dbReference type="Pfam" id="PF13392">
    <property type="entry name" value="HNH_3"/>
    <property type="match status" value="1"/>
</dbReference>
<name>A0A3G3M3F9_9CAUD</name>
<dbReference type="SUPFAM" id="SSF54171">
    <property type="entry name" value="DNA-binding domain"/>
    <property type="match status" value="1"/>
</dbReference>
<dbReference type="InterPro" id="IPR044925">
    <property type="entry name" value="His-Me_finger_sf"/>
</dbReference>